<dbReference type="EMBL" id="UYSL01000282">
    <property type="protein sequence ID" value="VDL63362.1"/>
    <property type="molecule type" value="Genomic_DNA"/>
</dbReference>
<dbReference type="AlphaFoldDB" id="A0A0N4XDI4"/>
<evidence type="ECO:0000313" key="2">
    <source>
        <dbReference type="Proteomes" id="UP000271162"/>
    </source>
</evidence>
<dbReference type="WBParaSite" id="NBR_0000058301-mRNA-1">
    <property type="protein sequence ID" value="NBR_0000058301-mRNA-1"/>
    <property type="gene ID" value="NBR_0000058301"/>
</dbReference>
<keyword evidence="2" id="KW-1185">Reference proteome</keyword>
<accession>A0A0N4XDI4</accession>
<reference evidence="3" key="1">
    <citation type="submission" date="2017-02" db="UniProtKB">
        <authorList>
            <consortium name="WormBaseParasite"/>
        </authorList>
    </citation>
    <scope>IDENTIFICATION</scope>
</reference>
<name>A0A0N4XDI4_NIPBR</name>
<sequence>MYNPENFSCIHTERPSTSPHFVDFNSWPFQDKKTQFNAQLPSVDCMARISASTFPPHLHTQRKLNLK</sequence>
<dbReference type="Proteomes" id="UP000271162">
    <property type="component" value="Unassembled WGS sequence"/>
</dbReference>
<protein>
    <submittedName>
        <fullName evidence="3">Ovule protein</fullName>
    </submittedName>
</protein>
<organism evidence="3">
    <name type="scientific">Nippostrongylus brasiliensis</name>
    <name type="common">Rat hookworm</name>
    <dbReference type="NCBI Taxonomy" id="27835"/>
    <lineage>
        <taxon>Eukaryota</taxon>
        <taxon>Metazoa</taxon>
        <taxon>Ecdysozoa</taxon>
        <taxon>Nematoda</taxon>
        <taxon>Chromadorea</taxon>
        <taxon>Rhabditida</taxon>
        <taxon>Rhabditina</taxon>
        <taxon>Rhabditomorpha</taxon>
        <taxon>Strongyloidea</taxon>
        <taxon>Heligmosomidae</taxon>
        <taxon>Nippostrongylus</taxon>
    </lineage>
</organism>
<gene>
    <name evidence="1" type="ORF">NBR_LOCUS584</name>
</gene>
<reference evidence="1 2" key="2">
    <citation type="submission" date="2018-11" db="EMBL/GenBank/DDBJ databases">
        <authorList>
            <consortium name="Pathogen Informatics"/>
        </authorList>
    </citation>
    <scope>NUCLEOTIDE SEQUENCE [LARGE SCALE GENOMIC DNA]</scope>
</reference>
<evidence type="ECO:0000313" key="3">
    <source>
        <dbReference type="WBParaSite" id="NBR_0000058301-mRNA-1"/>
    </source>
</evidence>
<evidence type="ECO:0000313" key="1">
    <source>
        <dbReference type="EMBL" id="VDL63362.1"/>
    </source>
</evidence>
<proteinExistence type="predicted"/>